<evidence type="ECO:0000256" key="1">
    <source>
        <dbReference type="SAM" id="MobiDB-lite"/>
    </source>
</evidence>
<protein>
    <submittedName>
        <fullName evidence="2">Uncharacterized protein</fullName>
    </submittedName>
</protein>
<comment type="caution">
    <text evidence="2">The sequence shown here is derived from an EMBL/GenBank/DDBJ whole genome shotgun (WGS) entry which is preliminary data.</text>
</comment>
<name>A0ABU7JTK1_9NOCA</name>
<keyword evidence="3" id="KW-1185">Reference proteome</keyword>
<feature type="region of interest" description="Disordered" evidence="1">
    <location>
        <begin position="82"/>
        <end position="116"/>
    </location>
</feature>
<evidence type="ECO:0000313" key="2">
    <source>
        <dbReference type="EMBL" id="MEE2033353.1"/>
    </source>
</evidence>
<dbReference type="Proteomes" id="UP001331936">
    <property type="component" value="Unassembled WGS sequence"/>
</dbReference>
<proteinExistence type="predicted"/>
<gene>
    <name evidence="2" type="ORF">Q8814_14725</name>
</gene>
<reference evidence="2 3" key="1">
    <citation type="submission" date="2023-08" db="EMBL/GenBank/DDBJ databases">
        <authorList>
            <person name="Girao M."/>
            <person name="Carvalho M.F."/>
        </authorList>
    </citation>
    <scope>NUCLEOTIDE SEQUENCE [LARGE SCALE GENOMIC DNA]</scope>
    <source>
        <strain evidence="2 3">CC-R104</strain>
    </source>
</reference>
<dbReference type="RefSeq" id="WP_330152764.1">
    <property type="nucleotide sequence ID" value="NZ_JAUZMZ010000079.1"/>
</dbReference>
<dbReference type="EMBL" id="JAUZMZ010000079">
    <property type="protein sequence ID" value="MEE2033353.1"/>
    <property type="molecule type" value="Genomic_DNA"/>
</dbReference>
<organism evidence="2 3">
    <name type="scientific">Rhodococcus chondri</name>
    <dbReference type="NCBI Taxonomy" id="3065941"/>
    <lineage>
        <taxon>Bacteria</taxon>
        <taxon>Bacillati</taxon>
        <taxon>Actinomycetota</taxon>
        <taxon>Actinomycetes</taxon>
        <taxon>Mycobacteriales</taxon>
        <taxon>Nocardiaceae</taxon>
        <taxon>Rhodococcus</taxon>
    </lineage>
</organism>
<sequence>MPVPAIADAVHRVDHRIGPLSLEIVRDPRDNDQFCVGQAGDEYGWLPMTRSAGRSAVPVVLSDSGGRLMESLRREMQRALREVVQPQPDDDGTAENPTQRSRARTYRNGKKGKKRR</sequence>
<accession>A0ABU7JTK1</accession>
<feature type="compositionally biased region" description="Basic residues" evidence="1">
    <location>
        <begin position="101"/>
        <end position="116"/>
    </location>
</feature>
<evidence type="ECO:0000313" key="3">
    <source>
        <dbReference type="Proteomes" id="UP001331936"/>
    </source>
</evidence>